<evidence type="ECO:0000259" key="3">
    <source>
        <dbReference type="SMART" id="SM00470"/>
    </source>
</evidence>
<dbReference type="Gene3D" id="1.10.10.2830">
    <property type="match status" value="1"/>
</dbReference>
<evidence type="ECO:0000313" key="5">
    <source>
        <dbReference type="Proteomes" id="UP000176498"/>
    </source>
</evidence>
<dbReference type="GO" id="GO:0003677">
    <property type="term" value="F:DNA binding"/>
    <property type="evidence" value="ECO:0007669"/>
    <property type="project" value="InterPro"/>
</dbReference>
<comment type="similarity">
    <text evidence="1">Belongs to the ParB family.</text>
</comment>
<dbReference type="GO" id="GO:0005694">
    <property type="term" value="C:chromosome"/>
    <property type="evidence" value="ECO:0007669"/>
    <property type="project" value="TreeGrafter"/>
</dbReference>
<dbReference type="SUPFAM" id="SSF110849">
    <property type="entry name" value="ParB/Sulfiredoxin"/>
    <property type="match status" value="1"/>
</dbReference>
<dbReference type="Gene3D" id="3.90.1530.30">
    <property type="match status" value="1"/>
</dbReference>
<dbReference type="InterPro" id="IPR036086">
    <property type="entry name" value="ParB/Sulfiredoxin_sf"/>
</dbReference>
<dbReference type="Pfam" id="PF02195">
    <property type="entry name" value="ParB_N"/>
    <property type="match status" value="1"/>
</dbReference>
<protein>
    <recommendedName>
        <fullName evidence="3">ParB-like N-terminal domain-containing protein</fullName>
    </recommendedName>
</protein>
<dbReference type="GO" id="GO:0007059">
    <property type="term" value="P:chromosome segregation"/>
    <property type="evidence" value="ECO:0007669"/>
    <property type="project" value="UniProtKB-KW"/>
</dbReference>
<gene>
    <name evidence="4" type="ORF">A2Y82_05225</name>
</gene>
<dbReference type="InterPro" id="IPR041468">
    <property type="entry name" value="HTH_ParB/Spo0J"/>
</dbReference>
<dbReference type="InterPro" id="IPR004437">
    <property type="entry name" value="ParB/RepB/Spo0J"/>
</dbReference>
<feature type="domain" description="ParB-like N-terminal" evidence="3">
    <location>
        <begin position="13"/>
        <end position="106"/>
    </location>
</feature>
<dbReference type="NCBIfam" id="TIGR00180">
    <property type="entry name" value="parB_part"/>
    <property type="match status" value="1"/>
</dbReference>
<sequence>MVSTTKEKSRILKIVSIDKIKTDPNQPRKHFDAAKLDELAESISAEGLKVPIIVKIDPAAGKYGFLILIAGERRLRACKKLGRTEIEAFIVSGDEDTFIISLLENVARESLNPIEEADAFAKLVKEKGYTYPQLGKMMGRSVAFVNNRLALLKLPQEVQNLIIQSKLQPTLAQELLNSSLNSDEAIRFAQKTVKEGLSAKRLKQRITAYLNEKRAKEHGVKIFSEEEKLELNAKKNMPFFLEKLTEYIIHIEELDLTDRKLFFSENFSKSDRGLIRLALTKISKRLSTIIKTLEDMGE</sequence>
<name>A0A1G1XPS1_9BACT</name>
<dbReference type="InterPro" id="IPR050336">
    <property type="entry name" value="Chromosome_partition/occlusion"/>
</dbReference>
<dbReference type="PANTHER" id="PTHR33375:SF1">
    <property type="entry name" value="CHROMOSOME-PARTITIONING PROTEIN PARB-RELATED"/>
    <property type="match status" value="1"/>
</dbReference>
<dbReference type="Pfam" id="PF17762">
    <property type="entry name" value="HTH_ParB"/>
    <property type="match status" value="1"/>
</dbReference>
<proteinExistence type="inferred from homology"/>
<dbReference type="Proteomes" id="UP000176498">
    <property type="component" value="Unassembled WGS sequence"/>
</dbReference>
<dbReference type="PANTHER" id="PTHR33375">
    <property type="entry name" value="CHROMOSOME-PARTITIONING PROTEIN PARB-RELATED"/>
    <property type="match status" value="1"/>
</dbReference>
<evidence type="ECO:0000313" key="4">
    <source>
        <dbReference type="EMBL" id="OGY41954.1"/>
    </source>
</evidence>
<dbReference type="FunFam" id="1.10.10.2830:FF:000001">
    <property type="entry name" value="Chromosome partitioning protein ParB"/>
    <property type="match status" value="1"/>
</dbReference>
<evidence type="ECO:0000256" key="2">
    <source>
        <dbReference type="ARBA" id="ARBA00022829"/>
    </source>
</evidence>
<dbReference type="AlphaFoldDB" id="A0A1G1XPS1"/>
<accession>A0A1G1XPS1</accession>
<dbReference type="SUPFAM" id="SSF109709">
    <property type="entry name" value="KorB DNA-binding domain-like"/>
    <property type="match status" value="1"/>
</dbReference>
<dbReference type="SMART" id="SM00470">
    <property type="entry name" value="ParB"/>
    <property type="match status" value="1"/>
</dbReference>
<keyword evidence="2" id="KW-0159">Chromosome partition</keyword>
<dbReference type="InterPro" id="IPR003115">
    <property type="entry name" value="ParB_N"/>
</dbReference>
<comment type="caution">
    <text evidence="4">The sequence shown here is derived from an EMBL/GenBank/DDBJ whole genome shotgun (WGS) entry which is preliminary data.</text>
</comment>
<organism evidence="4 5">
    <name type="scientific">Candidatus Buchananbacteria bacterium RBG_13_36_9</name>
    <dbReference type="NCBI Taxonomy" id="1797530"/>
    <lineage>
        <taxon>Bacteria</taxon>
        <taxon>Candidatus Buchananiibacteriota</taxon>
    </lineage>
</organism>
<evidence type="ECO:0000256" key="1">
    <source>
        <dbReference type="ARBA" id="ARBA00006295"/>
    </source>
</evidence>
<dbReference type="EMBL" id="MHHZ01000011">
    <property type="protein sequence ID" value="OGY41954.1"/>
    <property type="molecule type" value="Genomic_DNA"/>
</dbReference>
<reference evidence="4 5" key="1">
    <citation type="journal article" date="2016" name="Nat. Commun.">
        <title>Thousands of microbial genomes shed light on interconnected biogeochemical processes in an aquifer system.</title>
        <authorList>
            <person name="Anantharaman K."/>
            <person name="Brown C.T."/>
            <person name="Hug L.A."/>
            <person name="Sharon I."/>
            <person name="Castelle C.J."/>
            <person name="Probst A.J."/>
            <person name="Thomas B.C."/>
            <person name="Singh A."/>
            <person name="Wilkins M.J."/>
            <person name="Karaoz U."/>
            <person name="Brodie E.L."/>
            <person name="Williams K.H."/>
            <person name="Hubbard S.S."/>
            <person name="Banfield J.F."/>
        </authorList>
    </citation>
    <scope>NUCLEOTIDE SEQUENCE [LARGE SCALE GENOMIC DNA]</scope>
</reference>